<feature type="region of interest" description="Disordered" evidence="6">
    <location>
        <begin position="514"/>
        <end position="570"/>
    </location>
</feature>
<evidence type="ECO:0008006" key="11">
    <source>
        <dbReference type="Google" id="ProtNLM"/>
    </source>
</evidence>
<feature type="compositionally biased region" description="Polar residues" evidence="6">
    <location>
        <begin position="514"/>
        <end position="526"/>
    </location>
</feature>
<dbReference type="PANTHER" id="PTHR10972">
    <property type="entry name" value="OXYSTEROL-BINDING PROTEIN-RELATED"/>
    <property type="match status" value="1"/>
</dbReference>
<evidence type="ECO:0000256" key="4">
    <source>
        <dbReference type="ARBA" id="ARBA00023121"/>
    </source>
</evidence>
<feature type="region of interest" description="Disordered" evidence="6">
    <location>
        <begin position="381"/>
        <end position="400"/>
    </location>
</feature>
<keyword evidence="5" id="KW-0175">Coiled coil</keyword>
<feature type="region of interest" description="Disordered" evidence="6">
    <location>
        <begin position="697"/>
        <end position="732"/>
    </location>
</feature>
<evidence type="ECO:0000313" key="9">
    <source>
        <dbReference type="EMBL" id="ODQ45579.1"/>
    </source>
</evidence>
<dbReference type="SMART" id="SM00233">
    <property type="entry name" value="PH"/>
    <property type="match status" value="1"/>
</dbReference>
<feature type="compositionally biased region" description="Acidic residues" evidence="6">
    <location>
        <begin position="701"/>
        <end position="712"/>
    </location>
</feature>
<evidence type="ECO:0000256" key="2">
    <source>
        <dbReference type="ARBA" id="ARBA00022448"/>
    </source>
</evidence>
<dbReference type="GO" id="GO:0032934">
    <property type="term" value="F:sterol binding"/>
    <property type="evidence" value="ECO:0007669"/>
    <property type="project" value="TreeGrafter"/>
</dbReference>
<dbReference type="EMBL" id="KV454004">
    <property type="protein sequence ID" value="ODQ45579.1"/>
    <property type="molecule type" value="Genomic_DNA"/>
</dbReference>
<dbReference type="GO" id="GO:0006897">
    <property type="term" value="P:endocytosis"/>
    <property type="evidence" value="ECO:0007669"/>
    <property type="project" value="TreeGrafter"/>
</dbReference>
<proteinExistence type="inferred from homology"/>
<accession>A0A1E3NHH8</accession>
<feature type="compositionally biased region" description="Polar residues" evidence="6">
    <location>
        <begin position="714"/>
        <end position="725"/>
    </location>
</feature>
<feature type="compositionally biased region" description="Low complexity" evidence="6">
    <location>
        <begin position="109"/>
        <end position="126"/>
    </location>
</feature>
<dbReference type="SUPFAM" id="SSF144000">
    <property type="entry name" value="Oxysterol-binding protein-like"/>
    <property type="match status" value="1"/>
</dbReference>
<feature type="compositionally biased region" description="Low complexity" evidence="6">
    <location>
        <begin position="548"/>
        <end position="570"/>
    </location>
</feature>
<dbReference type="InterPro" id="IPR011993">
    <property type="entry name" value="PH-like_dom_sf"/>
</dbReference>
<gene>
    <name evidence="9" type="ORF">PICMEDRAFT_16886</name>
</gene>
<dbReference type="OrthoDB" id="1854502at2759"/>
<dbReference type="GO" id="GO:0120009">
    <property type="term" value="P:intermembrane lipid transfer"/>
    <property type="evidence" value="ECO:0007669"/>
    <property type="project" value="UniProtKB-ARBA"/>
</dbReference>
<dbReference type="Proteomes" id="UP000094455">
    <property type="component" value="Unassembled WGS sequence"/>
</dbReference>
<dbReference type="SUPFAM" id="SSF101576">
    <property type="entry name" value="Supernatant protein factor (SPF), C-terminal domain"/>
    <property type="match status" value="1"/>
</dbReference>
<evidence type="ECO:0000313" key="10">
    <source>
        <dbReference type="Proteomes" id="UP000094455"/>
    </source>
</evidence>
<reference evidence="9 10" key="1">
    <citation type="journal article" date="2016" name="Proc. Natl. Acad. Sci. U.S.A.">
        <title>Comparative genomics of biotechnologically important yeasts.</title>
        <authorList>
            <person name="Riley R."/>
            <person name="Haridas S."/>
            <person name="Wolfe K.H."/>
            <person name="Lopes M.R."/>
            <person name="Hittinger C.T."/>
            <person name="Goeker M."/>
            <person name="Salamov A.A."/>
            <person name="Wisecaver J.H."/>
            <person name="Long T.M."/>
            <person name="Calvey C.H."/>
            <person name="Aerts A.L."/>
            <person name="Barry K.W."/>
            <person name="Choi C."/>
            <person name="Clum A."/>
            <person name="Coughlan A.Y."/>
            <person name="Deshpande S."/>
            <person name="Douglass A.P."/>
            <person name="Hanson S.J."/>
            <person name="Klenk H.-P."/>
            <person name="LaButti K.M."/>
            <person name="Lapidus A."/>
            <person name="Lindquist E.A."/>
            <person name="Lipzen A.M."/>
            <person name="Meier-Kolthoff J.P."/>
            <person name="Ohm R.A."/>
            <person name="Otillar R.P."/>
            <person name="Pangilinan J.L."/>
            <person name="Peng Y."/>
            <person name="Rokas A."/>
            <person name="Rosa C.A."/>
            <person name="Scheuner C."/>
            <person name="Sibirny A.A."/>
            <person name="Slot J.C."/>
            <person name="Stielow J.B."/>
            <person name="Sun H."/>
            <person name="Kurtzman C.P."/>
            <person name="Blackwell M."/>
            <person name="Grigoriev I.V."/>
            <person name="Jeffries T.W."/>
        </authorList>
    </citation>
    <scope>NUCLEOTIDE SEQUENCE [LARGE SCALE GENOMIC DNA]</scope>
    <source>
        <strain evidence="9 10">NRRL Y-2026</strain>
    </source>
</reference>
<feature type="region of interest" description="Disordered" evidence="6">
    <location>
        <begin position="99"/>
        <end position="126"/>
    </location>
</feature>
<dbReference type="InterPro" id="IPR037239">
    <property type="entry name" value="OSBP_sf"/>
</dbReference>
<dbReference type="FunFam" id="2.40.160.120:FF:000001">
    <property type="entry name" value="Oxysterol-binding protein"/>
    <property type="match status" value="1"/>
</dbReference>
<feature type="compositionally biased region" description="Polar residues" evidence="6">
    <location>
        <begin position="535"/>
        <end position="547"/>
    </location>
</feature>
<dbReference type="GO" id="GO:0097038">
    <property type="term" value="C:perinuclear endoplasmic reticulum"/>
    <property type="evidence" value="ECO:0007669"/>
    <property type="project" value="TreeGrafter"/>
</dbReference>
<dbReference type="GO" id="GO:0030011">
    <property type="term" value="P:maintenance of cell polarity"/>
    <property type="evidence" value="ECO:0007669"/>
    <property type="project" value="TreeGrafter"/>
</dbReference>
<dbReference type="GO" id="GO:0032541">
    <property type="term" value="C:cortical endoplasmic reticulum"/>
    <property type="evidence" value="ECO:0007669"/>
    <property type="project" value="TreeGrafter"/>
</dbReference>
<keyword evidence="2" id="KW-0813">Transport</keyword>
<protein>
    <recommendedName>
        <fullName evidence="11">PH domain-containing protein</fullName>
    </recommendedName>
</protein>
<keyword evidence="10" id="KW-1185">Reference proteome</keyword>
<dbReference type="STRING" id="763406.A0A1E3NHH8"/>
<dbReference type="Gene3D" id="2.30.29.30">
    <property type="entry name" value="Pleckstrin-homology domain (PH domain)/Phosphotyrosine-binding domain (PTB)"/>
    <property type="match status" value="1"/>
</dbReference>
<dbReference type="GO" id="GO:0006887">
    <property type="term" value="P:exocytosis"/>
    <property type="evidence" value="ECO:0007669"/>
    <property type="project" value="TreeGrafter"/>
</dbReference>
<comment type="similarity">
    <text evidence="1">Belongs to the OSBP family.</text>
</comment>
<dbReference type="PROSITE" id="PS50003">
    <property type="entry name" value="PH_DOMAIN"/>
    <property type="match status" value="1"/>
</dbReference>
<evidence type="ECO:0000256" key="6">
    <source>
        <dbReference type="SAM" id="MobiDB-lite"/>
    </source>
</evidence>
<dbReference type="GO" id="GO:0035621">
    <property type="term" value="P:ER to Golgi ceramide transport"/>
    <property type="evidence" value="ECO:0007669"/>
    <property type="project" value="TreeGrafter"/>
</dbReference>
<dbReference type="InterPro" id="IPR041680">
    <property type="entry name" value="PH_8"/>
</dbReference>
<feature type="domain" description="PH" evidence="7">
    <location>
        <begin position="256"/>
        <end position="352"/>
    </location>
</feature>
<dbReference type="Pfam" id="PF15409">
    <property type="entry name" value="PH_8"/>
    <property type="match status" value="1"/>
</dbReference>
<keyword evidence="3" id="KW-0445">Lipid transport</keyword>
<feature type="region of interest" description="Disordered" evidence="6">
    <location>
        <begin position="441"/>
        <end position="502"/>
    </location>
</feature>
<dbReference type="InterPro" id="IPR001849">
    <property type="entry name" value="PH_domain"/>
</dbReference>
<dbReference type="SUPFAM" id="SSF50729">
    <property type="entry name" value="PH domain-like"/>
    <property type="match status" value="1"/>
</dbReference>
<evidence type="ECO:0000259" key="8">
    <source>
        <dbReference type="PROSITE" id="PS50866"/>
    </source>
</evidence>
<dbReference type="Pfam" id="PF01237">
    <property type="entry name" value="Oxysterol_BP"/>
    <property type="match status" value="1"/>
</dbReference>
<dbReference type="PANTHER" id="PTHR10972:SF203">
    <property type="entry name" value="OXYSTEROL-BINDING PROTEIN HOMOLOG 3"/>
    <property type="match status" value="1"/>
</dbReference>
<evidence type="ECO:0000256" key="1">
    <source>
        <dbReference type="ARBA" id="ARBA00008842"/>
    </source>
</evidence>
<evidence type="ECO:0000256" key="3">
    <source>
        <dbReference type="ARBA" id="ARBA00023055"/>
    </source>
</evidence>
<organism evidence="9 10">
    <name type="scientific">Pichia membranifaciens NRRL Y-2026</name>
    <dbReference type="NCBI Taxonomy" id="763406"/>
    <lineage>
        <taxon>Eukaryota</taxon>
        <taxon>Fungi</taxon>
        <taxon>Dikarya</taxon>
        <taxon>Ascomycota</taxon>
        <taxon>Saccharomycotina</taxon>
        <taxon>Pichiomycetes</taxon>
        <taxon>Pichiales</taxon>
        <taxon>Pichiaceae</taxon>
        <taxon>Pichia</taxon>
    </lineage>
</organism>
<dbReference type="GO" id="GO:0005829">
    <property type="term" value="C:cytosol"/>
    <property type="evidence" value="ECO:0007669"/>
    <property type="project" value="TreeGrafter"/>
</dbReference>
<dbReference type="Gene3D" id="2.60.120.680">
    <property type="entry name" value="GOLD domain"/>
    <property type="match status" value="1"/>
</dbReference>
<dbReference type="AlphaFoldDB" id="A0A1E3NHH8"/>
<name>A0A1E3NHH8_9ASCO</name>
<dbReference type="InterPro" id="IPR036598">
    <property type="entry name" value="GOLD_dom_sf"/>
</dbReference>
<dbReference type="PROSITE" id="PS50866">
    <property type="entry name" value="GOLD"/>
    <property type="match status" value="1"/>
</dbReference>
<dbReference type="InterPro" id="IPR009038">
    <property type="entry name" value="GOLD_dom"/>
</dbReference>
<dbReference type="GO" id="GO:0034727">
    <property type="term" value="P:piecemeal microautophagy of the nucleus"/>
    <property type="evidence" value="ECO:0007669"/>
    <property type="project" value="TreeGrafter"/>
</dbReference>
<feature type="compositionally biased region" description="Low complexity" evidence="6">
    <location>
        <begin position="456"/>
        <end position="472"/>
    </location>
</feature>
<dbReference type="GO" id="GO:0005886">
    <property type="term" value="C:plasma membrane"/>
    <property type="evidence" value="ECO:0007669"/>
    <property type="project" value="TreeGrafter"/>
</dbReference>
<dbReference type="GeneID" id="30178070"/>
<keyword evidence="4" id="KW-0446">Lipid-binding</keyword>
<feature type="domain" description="GOLD" evidence="8">
    <location>
        <begin position="167"/>
        <end position="197"/>
    </location>
</feature>
<dbReference type="RefSeq" id="XP_019016692.1">
    <property type="nucleotide sequence ID" value="XM_019161383.1"/>
</dbReference>
<dbReference type="Gene3D" id="2.40.160.120">
    <property type="match status" value="1"/>
</dbReference>
<feature type="coiled-coil region" evidence="5">
    <location>
        <begin position="593"/>
        <end position="620"/>
    </location>
</feature>
<dbReference type="InterPro" id="IPR000648">
    <property type="entry name" value="Oxysterol-bd"/>
</dbReference>
<evidence type="ECO:0000259" key="7">
    <source>
        <dbReference type="PROSITE" id="PS50003"/>
    </source>
</evidence>
<evidence type="ECO:0000256" key="5">
    <source>
        <dbReference type="SAM" id="Coils"/>
    </source>
</evidence>
<sequence length="1129" mass="127077">MAESFEIRSKSFTVKWVSVPANSRIKWLIRPLKNSINLGVYEQKQNFSSANDVSTANASTFSTGFLNSSSKLENLNVDQVNQIPHRFFSSAPINSLADPITKNDSRPGLNQSKSYSLNSSSSSLSSSSRLLNSSLSSMSLEEKLDKHLKKVKWIGRCSGDALKSGILQTQEGGLYAFVFDNTFSKTKAKTVLFEYDVQSVLVLASSEKSKSDRRPQKIETDDINRRHSTTKNEVKFDPQKSIARGNSTRIFSISGVQYLEGFLMKKKRRKGRAKNFAKRFFSLNLTYSILYYYSNADSNNIRGNMMITQTVISADPSELMMYLDSGMEQWILKATNKKDFDMWIEAFNFVKKQNKKTKELVNRQPSVSRTSRTIDNLMEDSASAYSSQDDERPARKGNNLLNPQFQVVEVKLASLKNTVSSYIESEDRGLENSKVIKTTAPTLTTAKNQENHSDSFSDLSTSSQGQFQTQGSLPTASKLVKKPSRGSMKDSSVSPGSMPTRKPSFLFRLKRIGSQSAPSTPDTQSFDVEPPRQYIGNSRKNSSDSFASVNNNSQTHSQSQSQPQSVASTQCSPLIGPLVSTLSSNKKVTEGILDSILDKVLELEAEYAALMEQENSYRSESRIPLGRTNTQAKSVLSQEFYDAQEFADETEHGVVMLNSETHLFDNADLVSDKGIQSDILNANIFEQKLDDISIAASSTSTEDDEDDEENNDDGQQSTRLATNESRVLPDITEPPFVDRYPLPYKGIYNSRTDIKPAACEPPSLISILRKGIGKDLTSMTMPISTNEPLSFLQKYTESLEYCELINNAIHSPLETGERILKISAFAISFLSSYKDKIRSIRKPFNPLLGETFELVRPDLDIRVVTEKVVHKPFIMATHVDSSDWYIEHSICPQQKFYGKTAEISVDGTLKLHFRDSKESYKWNQPTTILRNIVSLTGEKYTEPLDSITIESNTGYKCVVSFIPDNGRFTSSRSEKVDMKVFKDGNGDKPLSLSASGSWTNSIKMSNGKTIWQISDPLPQHEKKYGFTKFSCCLNDLDQIHKGCAPTDSRRRPDQRMYENGIVDDADELKLRLEENQRLRRKDSEGNEVVHVPAFFRKGATDLDWYFIHGEKGYWNRRKHGNWDGLTKLW</sequence>